<keyword evidence="4" id="KW-0564">Palmitate</keyword>
<reference evidence="10 11" key="1">
    <citation type="submission" date="2023-07" db="EMBL/GenBank/DDBJ databases">
        <title>Genomic Encyclopedia of Type Strains, Phase IV (KMG-IV): sequencing the most valuable type-strain genomes for metagenomic binning, comparative biology and taxonomic classification.</title>
        <authorList>
            <person name="Goeker M."/>
        </authorList>
    </citation>
    <scope>NUCLEOTIDE SEQUENCE [LARGE SCALE GENOMIC DNA]</scope>
    <source>
        <strain evidence="10 11">DSM 9768</strain>
    </source>
</reference>
<evidence type="ECO:0000256" key="4">
    <source>
        <dbReference type="ARBA" id="ARBA00023139"/>
    </source>
</evidence>
<sequence length="265" mass="29431">MKKIITSMILFTLLFVLGACNASEGKEAVDQGEKKETLIMATSPDYPPFEFYNLVDGEQEIVGFDIDIAKYIAEKLGYELEIRDMEFDGLIGSLQSERVDFVMAGMQATEERKKSVDFSNVYYGGAQSMVFRKDSGFSGPEDLAGLTIGAQLGTTSEQMAQEIMEQVDGIELKPLGKLNTIIMEVKNNRLDAAILSESVAKAYLSVHEDLDYLPLEGEQAGNAIAFPKNSDLVDKFNEVLAEMEESGKLDELIKKWFEEAQEEAE</sequence>
<evidence type="ECO:0000256" key="5">
    <source>
        <dbReference type="ARBA" id="ARBA00023288"/>
    </source>
</evidence>
<evidence type="ECO:0000256" key="2">
    <source>
        <dbReference type="ARBA" id="ARBA00010333"/>
    </source>
</evidence>
<evidence type="ECO:0000313" key="11">
    <source>
        <dbReference type="Proteomes" id="UP001230005"/>
    </source>
</evidence>
<comment type="caution">
    <text evidence="10">The sequence shown here is derived from an EMBL/GenBank/DDBJ whole genome shotgun (WGS) entry which is preliminary data.</text>
</comment>
<feature type="domain" description="Solute-binding protein family 3/N-terminal" evidence="8">
    <location>
        <begin position="37"/>
        <end position="260"/>
    </location>
</feature>
<proteinExistence type="inferred from homology"/>
<evidence type="ECO:0000256" key="6">
    <source>
        <dbReference type="RuleBase" id="RU003744"/>
    </source>
</evidence>
<dbReference type="SMART" id="SM00079">
    <property type="entry name" value="PBPe"/>
    <property type="match status" value="1"/>
</dbReference>
<dbReference type="RefSeq" id="WP_307321724.1">
    <property type="nucleotide sequence ID" value="NZ_JAUSUG010000002.1"/>
</dbReference>
<dbReference type="PROSITE" id="PS01039">
    <property type="entry name" value="SBP_BACTERIAL_3"/>
    <property type="match status" value="1"/>
</dbReference>
<comment type="subcellular location">
    <subcellularLocation>
        <location evidence="1">Cell envelope</location>
    </subcellularLocation>
</comment>
<evidence type="ECO:0000259" key="8">
    <source>
        <dbReference type="SMART" id="SM00062"/>
    </source>
</evidence>
<dbReference type="PANTHER" id="PTHR35936">
    <property type="entry name" value="MEMBRANE-BOUND LYTIC MUREIN TRANSGLYCOSYLASE F"/>
    <property type="match status" value="1"/>
</dbReference>
<dbReference type="Proteomes" id="UP001230005">
    <property type="component" value="Unassembled WGS sequence"/>
</dbReference>
<dbReference type="PROSITE" id="PS51257">
    <property type="entry name" value="PROKAR_LIPOPROTEIN"/>
    <property type="match status" value="1"/>
</dbReference>
<evidence type="ECO:0000256" key="3">
    <source>
        <dbReference type="ARBA" id="ARBA00022729"/>
    </source>
</evidence>
<dbReference type="Gene3D" id="3.40.190.10">
    <property type="entry name" value="Periplasmic binding protein-like II"/>
    <property type="match status" value="2"/>
</dbReference>
<dbReference type="SMART" id="SM00062">
    <property type="entry name" value="PBPb"/>
    <property type="match status" value="1"/>
</dbReference>
<keyword evidence="5" id="KW-0449">Lipoprotein</keyword>
<keyword evidence="11" id="KW-1185">Reference proteome</keyword>
<evidence type="ECO:0000256" key="1">
    <source>
        <dbReference type="ARBA" id="ARBA00004196"/>
    </source>
</evidence>
<dbReference type="InterPro" id="IPR001320">
    <property type="entry name" value="Iontro_rcpt_C"/>
</dbReference>
<keyword evidence="3 7" id="KW-0732">Signal</keyword>
<dbReference type="Pfam" id="PF00497">
    <property type="entry name" value="SBP_bac_3"/>
    <property type="match status" value="1"/>
</dbReference>
<dbReference type="PANTHER" id="PTHR35936:SF17">
    <property type="entry name" value="ARGININE-BINDING EXTRACELLULAR PROTEIN ARTP"/>
    <property type="match status" value="1"/>
</dbReference>
<dbReference type="InterPro" id="IPR001638">
    <property type="entry name" value="Solute-binding_3/MltF_N"/>
</dbReference>
<feature type="domain" description="Ionotropic glutamate receptor C-terminal" evidence="9">
    <location>
        <begin position="37"/>
        <end position="259"/>
    </location>
</feature>
<dbReference type="SUPFAM" id="SSF53850">
    <property type="entry name" value="Periplasmic binding protein-like II"/>
    <property type="match status" value="1"/>
</dbReference>
<dbReference type="EMBL" id="JAUSUG010000002">
    <property type="protein sequence ID" value="MDQ0253286.1"/>
    <property type="molecule type" value="Genomic_DNA"/>
</dbReference>
<feature type="chain" id="PRO_5047218130" evidence="7">
    <location>
        <begin position="23"/>
        <end position="265"/>
    </location>
</feature>
<dbReference type="CDD" id="cd13624">
    <property type="entry name" value="PBP2_Arg_Lys_His"/>
    <property type="match status" value="1"/>
</dbReference>
<evidence type="ECO:0000256" key="7">
    <source>
        <dbReference type="SAM" id="SignalP"/>
    </source>
</evidence>
<evidence type="ECO:0000259" key="9">
    <source>
        <dbReference type="SMART" id="SM00079"/>
    </source>
</evidence>
<name>A0ABT9ZRB8_9BACI</name>
<evidence type="ECO:0000313" key="10">
    <source>
        <dbReference type="EMBL" id="MDQ0253286.1"/>
    </source>
</evidence>
<feature type="signal peptide" evidence="7">
    <location>
        <begin position="1"/>
        <end position="22"/>
    </location>
</feature>
<protein>
    <submittedName>
        <fullName evidence="10">Polar amino acid transport system substrate-binding protein</fullName>
    </submittedName>
</protein>
<accession>A0ABT9ZRB8</accession>
<organism evidence="10 11">
    <name type="scientific">Evansella vedderi</name>
    <dbReference type="NCBI Taxonomy" id="38282"/>
    <lineage>
        <taxon>Bacteria</taxon>
        <taxon>Bacillati</taxon>
        <taxon>Bacillota</taxon>
        <taxon>Bacilli</taxon>
        <taxon>Bacillales</taxon>
        <taxon>Bacillaceae</taxon>
        <taxon>Evansella</taxon>
    </lineage>
</organism>
<comment type="similarity">
    <text evidence="2 6">Belongs to the bacterial solute-binding protein 3 family.</text>
</comment>
<gene>
    <name evidence="10" type="ORF">J2S74_000658</name>
</gene>
<dbReference type="InterPro" id="IPR018313">
    <property type="entry name" value="SBP_3_CS"/>
</dbReference>